<evidence type="ECO:0000256" key="1">
    <source>
        <dbReference type="ARBA" id="ARBA00009437"/>
    </source>
</evidence>
<dbReference type="InterPro" id="IPR000847">
    <property type="entry name" value="LysR_HTH_N"/>
</dbReference>
<dbReference type="SUPFAM" id="SSF53850">
    <property type="entry name" value="Periplasmic binding protein-like II"/>
    <property type="match status" value="1"/>
</dbReference>
<feature type="domain" description="HTH lysR-type" evidence="5">
    <location>
        <begin position="2"/>
        <end position="59"/>
    </location>
</feature>
<keyword evidence="2" id="KW-0805">Transcription regulation</keyword>
<keyword evidence="3" id="KW-0238">DNA-binding</keyword>
<reference evidence="6 7" key="1">
    <citation type="journal article" date="2014" name="Int. J. Syst. Evol. Microbiol.">
        <title>Complete genome sequence of Corynebacterium casei LMG S-19264T (=DSM 44701T), isolated from a smear-ripened cheese.</title>
        <authorList>
            <consortium name="US DOE Joint Genome Institute (JGI-PGF)"/>
            <person name="Walter F."/>
            <person name="Albersmeier A."/>
            <person name="Kalinowski J."/>
            <person name="Ruckert C."/>
        </authorList>
    </citation>
    <scope>NUCLEOTIDE SEQUENCE [LARGE SCALE GENOMIC DNA]</scope>
    <source>
        <strain evidence="6 7">NBRC 112289</strain>
    </source>
</reference>
<dbReference type="InterPro" id="IPR005119">
    <property type="entry name" value="LysR_subst-bd"/>
</dbReference>
<evidence type="ECO:0000313" key="7">
    <source>
        <dbReference type="Proteomes" id="UP001157160"/>
    </source>
</evidence>
<organism evidence="6 7">
    <name type="scientific">Arenivirga flava</name>
    <dbReference type="NCBI Taxonomy" id="1930060"/>
    <lineage>
        <taxon>Bacteria</taxon>
        <taxon>Bacillati</taxon>
        <taxon>Actinomycetota</taxon>
        <taxon>Actinomycetes</taxon>
        <taxon>Micrococcales</taxon>
        <taxon>Microbacteriaceae</taxon>
        <taxon>Arenivirga</taxon>
    </lineage>
</organism>
<dbReference type="Gene3D" id="3.40.190.10">
    <property type="entry name" value="Periplasmic binding protein-like II"/>
    <property type="match status" value="2"/>
</dbReference>
<protein>
    <submittedName>
        <fullName evidence="6">LysR family transcriptional regulator</fullName>
    </submittedName>
</protein>
<dbReference type="EMBL" id="BSUL01000001">
    <property type="protein sequence ID" value="GMA29843.1"/>
    <property type="molecule type" value="Genomic_DNA"/>
</dbReference>
<dbReference type="PANTHER" id="PTHR30346:SF29">
    <property type="entry name" value="LYSR SUBSTRATE-BINDING"/>
    <property type="match status" value="1"/>
</dbReference>
<dbReference type="PANTHER" id="PTHR30346">
    <property type="entry name" value="TRANSCRIPTIONAL DUAL REGULATOR HCAR-RELATED"/>
    <property type="match status" value="1"/>
</dbReference>
<accession>A0AA37UMA4</accession>
<dbReference type="PROSITE" id="PS50931">
    <property type="entry name" value="HTH_LYSR"/>
    <property type="match status" value="1"/>
</dbReference>
<dbReference type="Pfam" id="PF03466">
    <property type="entry name" value="LysR_substrate"/>
    <property type="match status" value="1"/>
</dbReference>
<dbReference type="SUPFAM" id="SSF46785">
    <property type="entry name" value="Winged helix' DNA-binding domain"/>
    <property type="match status" value="1"/>
</dbReference>
<dbReference type="Proteomes" id="UP001157160">
    <property type="component" value="Unassembled WGS sequence"/>
</dbReference>
<comment type="similarity">
    <text evidence="1">Belongs to the LysR transcriptional regulatory family.</text>
</comment>
<evidence type="ECO:0000256" key="3">
    <source>
        <dbReference type="ARBA" id="ARBA00023125"/>
    </source>
</evidence>
<evidence type="ECO:0000313" key="6">
    <source>
        <dbReference type="EMBL" id="GMA29843.1"/>
    </source>
</evidence>
<comment type="caution">
    <text evidence="6">The sequence shown here is derived from an EMBL/GenBank/DDBJ whole genome shotgun (WGS) entry which is preliminary data.</text>
</comment>
<dbReference type="InterPro" id="IPR036388">
    <property type="entry name" value="WH-like_DNA-bd_sf"/>
</dbReference>
<name>A0AA37UMA4_9MICO</name>
<keyword evidence="7" id="KW-1185">Reference proteome</keyword>
<evidence type="ECO:0000256" key="4">
    <source>
        <dbReference type="ARBA" id="ARBA00023163"/>
    </source>
</evidence>
<evidence type="ECO:0000259" key="5">
    <source>
        <dbReference type="PROSITE" id="PS50931"/>
    </source>
</evidence>
<proteinExistence type="inferred from homology"/>
<dbReference type="Gene3D" id="1.10.10.10">
    <property type="entry name" value="Winged helix-like DNA-binding domain superfamily/Winged helix DNA-binding domain"/>
    <property type="match status" value="1"/>
</dbReference>
<dbReference type="InterPro" id="IPR036390">
    <property type="entry name" value="WH_DNA-bd_sf"/>
</dbReference>
<keyword evidence="4" id="KW-0804">Transcription</keyword>
<dbReference type="Pfam" id="PF00126">
    <property type="entry name" value="HTH_1"/>
    <property type="match status" value="1"/>
</dbReference>
<dbReference type="GO" id="GO:0003700">
    <property type="term" value="F:DNA-binding transcription factor activity"/>
    <property type="evidence" value="ECO:0007669"/>
    <property type="project" value="InterPro"/>
</dbReference>
<sequence>MLEPRRLRLLIAFAENGTVRGVADAQRLSPSSVSQQLSLLEREVGAALLERHGRGLVLTPPGRVLVRRSREILELMDLARAEVTEGVDEPVGTVRLAAFSSALNRIVIPALRRLEKRWPRLRIEISELDPHESRPALHAGMLDLAVIADLTPAGDTSGSASGLLLNDPVVVVSAKDHPFMEHREQELRALASARWASNRPGTYLSDLLESAAARADFVPDVIGRFTSDDLLIDAVLERGVVALLPALAVPDDVPVALTRLPELPERSISLLSSRSSRSRAATRAVVDAIQERCEAISSVDIRDRR</sequence>
<dbReference type="GO" id="GO:0032993">
    <property type="term" value="C:protein-DNA complex"/>
    <property type="evidence" value="ECO:0007669"/>
    <property type="project" value="TreeGrafter"/>
</dbReference>
<dbReference type="GO" id="GO:0003677">
    <property type="term" value="F:DNA binding"/>
    <property type="evidence" value="ECO:0007669"/>
    <property type="project" value="UniProtKB-KW"/>
</dbReference>
<gene>
    <name evidence="6" type="ORF">GCM10025874_30960</name>
</gene>
<dbReference type="AlphaFoldDB" id="A0AA37UMA4"/>
<evidence type="ECO:0000256" key="2">
    <source>
        <dbReference type="ARBA" id="ARBA00023015"/>
    </source>
</evidence>